<evidence type="ECO:0000259" key="2">
    <source>
        <dbReference type="Pfam" id="PF20584"/>
    </source>
</evidence>
<keyword evidence="1" id="KW-0472">Membrane</keyword>
<keyword evidence="4" id="KW-1185">Reference proteome</keyword>
<feature type="domain" description="DUF6787" evidence="2">
    <location>
        <begin position="24"/>
        <end position="102"/>
    </location>
</feature>
<dbReference type="EMBL" id="JACYTQ010000010">
    <property type="protein sequence ID" value="MBD8491095.1"/>
    <property type="molecule type" value="Genomic_DNA"/>
</dbReference>
<gene>
    <name evidence="3" type="ORF">IFO69_20240</name>
</gene>
<keyword evidence="1" id="KW-0812">Transmembrane</keyword>
<dbReference type="Proteomes" id="UP000647133">
    <property type="component" value="Unassembled WGS sequence"/>
</dbReference>
<organism evidence="3 4">
    <name type="scientific">Echinicola arenosa</name>
    <dbReference type="NCBI Taxonomy" id="2774144"/>
    <lineage>
        <taxon>Bacteria</taxon>
        <taxon>Pseudomonadati</taxon>
        <taxon>Bacteroidota</taxon>
        <taxon>Cytophagia</taxon>
        <taxon>Cytophagales</taxon>
        <taxon>Cyclobacteriaceae</taxon>
        <taxon>Echinicola</taxon>
    </lineage>
</organism>
<reference evidence="3 4" key="1">
    <citation type="submission" date="2020-09" db="EMBL/GenBank/DDBJ databases">
        <title>Echinicola sp. CAU 1574 isolated from sand of Sido Beach.</title>
        <authorList>
            <person name="Kim W."/>
        </authorList>
    </citation>
    <scope>NUCLEOTIDE SEQUENCE [LARGE SCALE GENOMIC DNA]</scope>
    <source>
        <strain evidence="3 4">CAU 1574</strain>
    </source>
</reference>
<dbReference type="Pfam" id="PF20584">
    <property type="entry name" value="DUF6787"/>
    <property type="match status" value="1"/>
</dbReference>
<proteinExistence type="predicted"/>
<protein>
    <recommendedName>
        <fullName evidence="2">DUF6787 domain-containing protein</fullName>
    </recommendedName>
</protein>
<accession>A0ABR9AQY6</accession>
<sequence length="106" mass="12754">MNNQSYLKRLQEKWQLNSLWQVVLVLITFACTGFTVVFIKQPILDLLKVDMESGGFWKTILYLLLVLPLYQVLLLAYGFLFGQFRFFWEKEKKIMKRIGRLFIREK</sequence>
<comment type="caution">
    <text evidence="3">The sequence shown here is derived from an EMBL/GenBank/DDBJ whole genome shotgun (WGS) entry which is preliminary data.</text>
</comment>
<dbReference type="InterPro" id="IPR046714">
    <property type="entry name" value="DUF6787"/>
</dbReference>
<evidence type="ECO:0000256" key="1">
    <source>
        <dbReference type="SAM" id="Phobius"/>
    </source>
</evidence>
<evidence type="ECO:0000313" key="3">
    <source>
        <dbReference type="EMBL" id="MBD8491095.1"/>
    </source>
</evidence>
<feature type="transmembrane region" description="Helical" evidence="1">
    <location>
        <begin position="20"/>
        <end position="39"/>
    </location>
</feature>
<dbReference type="RefSeq" id="WP_192011971.1">
    <property type="nucleotide sequence ID" value="NZ_JACYTQ010000010.1"/>
</dbReference>
<name>A0ABR9AQY6_9BACT</name>
<evidence type="ECO:0000313" key="4">
    <source>
        <dbReference type="Proteomes" id="UP000647133"/>
    </source>
</evidence>
<keyword evidence="1" id="KW-1133">Transmembrane helix</keyword>
<feature type="transmembrane region" description="Helical" evidence="1">
    <location>
        <begin position="59"/>
        <end position="88"/>
    </location>
</feature>